<dbReference type="InterPro" id="IPR012337">
    <property type="entry name" value="RNaseH-like_sf"/>
</dbReference>
<dbReference type="EMBL" id="BAABGN010000013">
    <property type="protein sequence ID" value="GAA4433300.1"/>
    <property type="molecule type" value="Genomic_DNA"/>
</dbReference>
<name>A0ABP8LPD2_9MICO</name>
<dbReference type="InterPro" id="IPR010997">
    <property type="entry name" value="HRDC-like_sf"/>
</dbReference>
<comment type="caution">
    <text evidence="3">The sequence shown here is derived from an EMBL/GenBank/DDBJ whole genome shotgun (WGS) entry which is preliminary data.</text>
</comment>
<dbReference type="InterPro" id="IPR002562">
    <property type="entry name" value="3'-5'_exonuclease_dom"/>
</dbReference>
<dbReference type="Gene3D" id="1.10.150.80">
    <property type="entry name" value="HRDC domain"/>
    <property type="match status" value="2"/>
</dbReference>
<sequence>MPATTSEETTTPDEVVDEPVPLTEPAGGVPPVTETPEALREAIASLDAATGPVAIDAERASGFRYGQRAYLVQLRRDASGTVLLDPTTLPDLGGLAAVVNTQEWVLHAADQDLPCLREVGLAPARLFDTELASRLLGRAKVGLAAVVAENLGFALAKEHSAADWSTRPLPQSWLRYAALDVELLVELRKVLIRDLEVAGKLAWALEEFEHVRTAAPPPPRTEPWRRTSGLQAVKDPRGLAVAREVWEAREELARKQDRAPGRVLPAPAIVAAATAKPRSLGELARMKEFSGRRTRREYWHAAVARALALPEAELPARRTPHQPGQLPAPRSWPEKNPGAATRLDKVRTCVRGLAEQLELPQENLLSPATQRRLAWDVGDRPTTAAVGDHLTALGARRWQIGLVAEPLTEALA</sequence>
<dbReference type="Proteomes" id="UP001500622">
    <property type="component" value="Unassembled WGS sequence"/>
</dbReference>
<dbReference type="SMART" id="SM00474">
    <property type="entry name" value="35EXOc"/>
    <property type="match status" value="1"/>
</dbReference>
<protein>
    <submittedName>
        <fullName evidence="3">Ribonuclease D</fullName>
    </submittedName>
</protein>
<feature type="region of interest" description="Disordered" evidence="1">
    <location>
        <begin position="313"/>
        <end position="337"/>
    </location>
</feature>
<dbReference type="RefSeq" id="WP_345218836.1">
    <property type="nucleotide sequence ID" value="NZ_BAABGN010000013.1"/>
</dbReference>
<dbReference type="InterPro" id="IPR041605">
    <property type="entry name" value="Exo_C"/>
</dbReference>
<evidence type="ECO:0000313" key="3">
    <source>
        <dbReference type="EMBL" id="GAA4433300.1"/>
    </source>
</evidence>
<feature type="region of interest" description="Disordered" evidence="1">
    <location>
        <begin position="1"/>
        <end position="33"/>
    </location>
</feature>
<dbReference type="Gene3D" id="3.30.420.10">
    <property type="entry name" value="Ribonuclease H-like superfamily/Ribonuclease H"/>
    <property type="match status" value="1"/>
</dbReference>
<evidence type="ECO:0000256" key="1">
    <source>
        <dbReference type="SAM" id="MobiDB-lite"/>
    </source>
</evidence>
<dbReference type="InterPro" id="IPR036397">
    <property type="entry name" value="RNaseH_sf"/>
</dbReference>
<accession>A0ABP8LPD2</accession>
<keyword evidence="4" id="KW-1185">Reference proteome</keyword>
<reference evidence="4" key="1">
    <citation type="journal article" date="2019" name="Int. J. Syst. Evol. Microbiol.">
        <title>The Global Catalogue of Microorganisms (GCM) 10K type strain sequencing project: providing services to taxonomists for standard genome sequencing and annotation.</title>
        <authorList>
            <consortium name="The Broad Institute Genomics Platform"/>
            <consortium name="The Broad Institute Genome Sequencing Center for Infectious Disease"/>
            <person name="Wu L."/>
            <person name="Ma J."/>
        </authorList>
    </citation>
    <scope>NUCLEOTIDE SEQUENCE [LARGE SCALE GENOMIC DNA]</scope>
    <source>
        <strain evidence="4">JCM 17810</strain>
    </source>
</reference>
<gene>
    <name evidence="3" type="ORF">GCM10023169_40120</name>
</gene>
<dbReference type="CDD" id="cd06142">
    <property type="entry name" value="RNaseD_exo"/>
    <property type="match status" value="1"/>
</dbReference>
<dbReference type="SUPFAM" id="SSF47819">
    <property type="entry name" value="HRDC-like"/>
    <property type="match status" value="1"/>
</dbReference>
<dbReference type="PROSITE" id="PS50967">
    <property type="entry name" value="HRDC"/>
    <property type="match status" value="1"/>
</dbReference>
<proteinExistence type="predicted"/>
<dbReference type="PANTHER" id="PTHR47649:SF1">
    <property type="entry name" value="RIBONUCLEASE D"/>
    <property type="match status" value="1"/>
</dbReference>
<organism evidence="3 4">
    <name type="scientific">Georgenia halophila</name>
    <dbReference type="NCBI Taxonomy" id="620889"/>
    <lineage>
        <taxon>Bacteria</taxon>
        <taxon>Bacillati</taxon>
        <taxon>Actinomycetota</taxon>
        <taxon>Actinomycetes</taxon>
        <taxon>Micrococcales</taxon>
        <taxon>Bogoriellaceae</taxon>
        <taxon>Georgenia</taxon>
    </lineage>
</organism>
<dbReference type="SUPFAM" id="SSF53098">
    <property type="entry name" value="Ribonuclease H-like"/>
    <property type="match status" value="1"/>
</dbReference>
<evidence type="ECO:0000313" key="4">
    <source>
        <dbReference type="Proteomes" id="UP001500622"/>
    </source>
</evidence>
<dbReference type="InterPro" id="IPR002121">
    <property type="entry name" value="HRDC_dom"/>
</dbReference>
<dbReference type="SMART" id="SM00341">
    <property type="entry name" value="HRDC"/>
    <property type="match status" value="1"/>
</dbReference>
<dbReference type="Pfam" id="PF00570">
    <property type="entry name" value="HRDC"/>
    <property type="match status" value="1"/>
</dbReference>
<feature type="domain" description="HRDC" evidence="2">
    <location>
        <begin position="235"/>
        <end position="317"/>
    </location>
</feature>
<dbReference type="Pfam" id="PF01612">
    <property type="entry name" value="DNA_pol_A_exo1"/>
    <property type="match status" value="1"/>
</dbReference>
<dbReference type="PANTHER" id="PTHR47649">
    <property type="entry name" value="RIBONUCLEASE D"/>
    <property type="match status" value="1"/>
</dbReference>
<evidence type="ECO:0000259" key="2">
    <source>
        <dbReference type="PROSITE" id="PS50967"/>
    </source>
</evidence>
<dbReference type="InterPro" id="IPR051086">
    <property type="entry name" value="RNase_D-like"/>
</dbReference>
<dbReference type="Pfam" id="PF18305">
    <property type="entry name" value="DNA_pol_A_exoN"/>
    <property type="match status" value="1"/>
</dbReference>
<dbReference type="InterPro" id="IPR044876">
    <property type="entry name" value="HRDC_dom_sf"/>
</dbReference>